<organism evidence="2">
    <name type="scientific">Pyrodinium bahamense</name>
    <dbReference type="NCBI Taxonomy" id="73915"/>
    <lineage>
        <taxon>Eukaryota</taxon>
        <taxon>Sar</taxon>
        <taxon>Alveolata</taxon>
        <taxon>Dinophyceae</taxon>
        <taxon>Gonyaulacales</taxon>
        <taxon>Pyrocystaceae</taxon>
        <taxon>Pyrodinium</taxon>
    </lineage>
</organism>
<feature type="region of interest" description="Disordered" evidence="1">
    <location>
        <begin position="92"/>
        <end position="114"/>
    </location>
</feature>
<reference evidence="2" key="1">
    <citation type="submission" date="2021-01" db="EMBL/GenBank/DDBJ databases">
        <authorList>
            <person name="Corre E."/>
            <person name="Pelletier E."/>
            <person name="Niang G."/>
            <person name="Scheremetjew M."/>
            <person name="Finn R."/>
            <person name="Kale V."/>
            <person name="Holt S."/>
            <person name="Cochrane G."/>
            <person name="Meng A."/>
            <person name="Brown T."/>
            <person name="Cohen L."/>
        </authorList>
    </citation>
    <scope>NUCLEOTIDE SEQUENCE</scope>
    <source>
        <strain evidence="2">Pbaha01</strain>
    </source>
</reference>
<evidence type="ECO:0000313" key="2">
    <source>
        <dbReference type="EMBL" id="CAD8361191.1"/>
    </source>
</evidence>
<dbReference type="AlphaFoldDB" id="A0A7S0FHQ3"/>
<dbReference type="Pfam" id="PF14315">
    <property type="entry name" value="DUF4380"/>
    <property type="match status" value="1"/>
</dbReference>
<evidence type="ECO:0000256" key="1">
    <source>
        <dbReference type="SAM" id="MobiDB-lite"/>
    </source>
</evidence>
<accession>A0A7S0FHQ3</accession>
<sequence length="334" mass="36202">MADADVAGLITEAASQPISRIVPVPQTAYVLGFPVSDTDKVTFTAIRTMGAMIAGFRLNDVHLILETPSIESGMQGSTFWPSPQSAWNWPPPPTISGGGEFDGKQGRAAEGGGSYDVQVDEDKQEVLFTSQPDPKLGVRVTKRFTVDQDRKAMVLRYTMESVNGSKPIKLAPWEKTNVRKGAFIFWQHGKSEAIYRTDDVYKPGKKKALAVDGDTFAFDHGKENVHVNGTKIIANTTSSWIACVQGQTLFVKVFQSVPANQVAPGEGDMAVFARPSFASMENQGAFQEISKGKASVYVVCWYARPLPAGAKPLKDDKPLMDAVASIVKLGCPDK</sequence>
<protein>
    <submittedName>
        <fullName evidence="2">Uncharacterized protein</fullName>
    </submittedName>
</protein>
<proteinExistence type="predicted"/>
<gene>
    <name evidence="2" type="ORF">PBAH0796_LOCUS15250</name>
</gene>
<name>A0A7S0FHQ3_9DINO</name>
<dbReference type="InterPro" id="IPR025488">
    <property type="entry name" value="DUF4380"/>
</dbReference>
<dbReference type="EMBL" id="HBEG01025067">
    <property type="protein sequence ID" value="CAD8361191.1"/>
    <property type="molecule type" value="Transcribed_RNA"/>
</dbReference>